<dbReference type="PROSITE" id="PS00901">
    <property type="entry name" value="CYS_SYNTHASE"/>
    <property type="match status" value="1"/>
</dbReference>
<evidence type="ECO:0000313" key="12">
    <source>
        <dbReference type="Proteomes" id="UP000054324"/>
    </source>
</evidence>
<feature type="compositionally biased region" description="Low complexity" evidence="7">
    <location>
        <begin position="1037"/>
        <end position="1051"/>
    </location>
</feature>
<dbReference type="Gene3D" id="3.40.50.1100">
    <property type="match status" value="2"/>
</dbReference>
<feature type="domain" description="Endonuclease/exonuclease/phosphatase" evidence="10">
    <location>
        <begin position="1071"/>
        <end position="1307"/>
    </location>
</feature>
<dbReference type="GO" id="GO:0006535">
    <property type="term" value="P:cysteine biosynthetic process from serine"/>
    <property type="evidence" value="ECO:0007669"/>
    <property type="project" value="InterPro"/>
</dbReference>
<keyword evidence="12" id="KW-1185">Reference proteome</keyword>
<dbReference type="RefSeq" id="XP_009173821.1">
    <property type="nucleotide sequence ID" value="XM_009175557.1"/>
</dbReference>
<dbReference type="SUPFAM" id="SSF53686">
    <property type="entry name" value="Tryptophan synthase beta subunit-like PLP-dependent enzymes"/>
    <property type="match status" value="1"/>
</dbReference>
<comment type="similarity">
    <text evidence="3">Belongs to the cysteine synthase/cystathionine beta-synthase family.</text>
</comment>
<evidence type="ECO:0000256" key="2">
    <source>
        <dbReference type="ARBA" id="ARBA00005003"/>
    </source>
</evidence>
<dbReference type="SUPFAM" id="SSF56219">
    <property type="entry name" value="DNase I-like"/>
    <property type="match status" value="1"/>
</dbReference>
<dbReference type="Gene3D" id="3.10.580.10">
    <property type="entry name" value="CBS-domain"/>
    <property type="match status" value="1"/>
</dbReference>
<evidence type="ECO:0000256" key="5">
    <source>
        <dbReference type="ARBA" id="ARBA00022898"/>
    </source>
</evidence>
<dbReference type="EC" id="4.2.1.22" evidence="4"/>
<evidence type="ECO:0000259" key="10">
    <source>
        <dbReference type="Pfam" id="PF03372"/>
    </source>
</evidence>
<dbReference type="CTD" id="20323646"/>
<dbReference type="OrthoDB" id="728at2759"/>
<feature type="domain" description="Reverse transcriptase" evidence="8">
    <location>
        <begin position="1433"/>
        <end position="1547"/>
    </location>
</feature>
<dbReference type="InterPro" id="IPR036691">
    <property type="entry name" value="Endo/exonu/phosph_ase_sf"/>
</dbReference>
<dbReference type="EMBL" id="KL596899">
    <property type="protein sequence ID" value="KER22431.1"/>
    <property type="molecule type" value="Genomic_DNA"/>
</dbReference>
<name>A0A074Z5M1_OPIVI</name>
<evidence type="ECO:0000256" key="1">
    <source>
        <dbReference type="ARBA" id="ARBA00001933"/>
    </source>
</evidence>
<dbReference type="Gene3D" id="3.60.10.10">
    <property type="entry name" value="Endonuclease/exonuclease/phosphatase"/>
    <property type="match status" value="1"/>
</dbReference>
<comment type="cofactor">
    <cofactor evidence="1">
        <name>pyridoxal 5'-phosphate</name>
        <dbReference type="ChEBI" id="CHEBI:597326"/>
    </cofactor>
</comment>
<dbReference type="STRING" id="6198.A0A074Z5M1"/>
<feature type="region of interest" description="Disordered" evidence="7">
    <location>
        <begin position="1019"/>
        <end position="1051"/>
    </location>
</feature>
<keyword evidence="5" id="KW-0663">Pyridoxal phosphate</keyword>
<dbReference type="InterPro" id="IPR005135">
    <property type="entry name" value="Endo/exonuclease/phosphatase"/>
</dbReference>
<accession>A0A074Z5M1</accession>
<dbReference type="InterPro" id="IPR000477">
    <property type="entry name" value="RT_dom"/>
</dbReference>
<dbReference type="InterPro" id="IPR050214">
    <property type="entry name" value="Cys_Synth/Cystath_Beta-Synth"/>
</dbReference>
<comment type="catalytic activity">
    <reaction evidence="6">
        <text>L-homocysteine + L-serine = L,L-cystathionine + H2O</text>
        <dbReference type="Rhea" id="RHEA:10112"/>
        <dbReference type="ChEBI" id="CHEBI:15377"/>
        <dbReference type="ChEBI" id="CHEBI:33384"/>
        <dbReference type="ChEBI" id="CHEBI:58161"/>
        <dbReference type="ChEBI" id="CHEBI:58199"/>
        <dbReference type="EC" id="4.2.1.22"/>
    </reaction>
</comment>
<dbReference type="CDD" id="cd01561">
    <property type="entry name" value="CBS_like"/>
    <property type="match status" value="1"/>
</dbReference>
<dbReference type="KEGG" id="ovi:T265_09477"/>
<dbReference type="Pfam" id="PF00291">
    <property type="entry name" value="PALP"/>
    <property type="match status" value="1"/>
</dbReference>
<dbReference type="PANTHER" id="PTHR10314">
    <property type="entry name" value="CYSTATHIONINE BETA-SYNTHASE"/>
    <property type="match status" value="1"/>
</dbReference>
<dbReference type="FunFam" id="3.40.50.1100:FF:000003">
    <property type="entry name" value="Cystathionine beta-synthase"/>
    <property type="match status" value="1"/>
</dbReference>
<evidence type="ECO:0000256" key="3">
    <source>
        <dbReference type="ARBA" id="ARBA00007103"/>
    </source>
</evidence>
<sequence length="1554" mass="173434">MPPSVTKRLDLTVVWQFVYLGDPLTYPVGCPRDTHRVSHTRLANGMGALAVSRQRTTMNCTNTNKLMPRWPLHGVTSRVILVDAYSRVGNRKQATADTSLLFLPHTFSSPSLHPIINPPLLGPALRTDDSIRFASVLGVASARHMASTSSGTFKSIFRPRYPNYLATFNVRILKQAGQQAAAKHRSVAGCGWRQRVSNEAIRKRVFGCAAGTSIRENIQHHRLRWLGHVLRMPKHRLLKSVLFFLPPSGWRKPRGGQHMTRQKGVKEITKSLGVVGVVRLPGWGTRDPVCAWLETLQEMVANRCQWRSCSNGRRHLDSSRFTLSLYVYSHNTHKPKSAFPQTFRPKIAKDVTELIGNTPLVRLNRIPQSEGFNCEFLAKCEFLNPAGSVKERIAWRMIEEAERKGVLKPGDTLIEPTSGNTGIGLALVAAVKGYHCIIVMPEKMSQEKEHMLRGLGAEIVRTRTSAVFDEEDSHIRTAERIKQQLGPRAHILNQYTNEYNPIAHYDQTAEEILNDCAGEDGTVKLDLIVIGAGTGGTVTGLSRKLKEKIPNCEIVAVDPEGSILAHTTTDIHDPYEVEGIGYDFIPTVLDRSGVDKWYKTSDQESLLMARRLIREEGLLCGGSSGAALVVALRAAHDYKLGEGHRLLIILPDSIRNYMTKLLSDMWMYNRNFIDFPDAKEFRTHWTQRSTRDLLKTVAKATSISSDCTIRQAVEHLKEANLQHAIVMDFKGSTEILGVFYAAALQSLLTGSASVDDPVLKATNKSVRKYNTTVDVEELGRRLIIEPHVVVQDDDRTSHWWSKNGLAAKRKSDFERIHLHWLLPSPLMGTPRRNTSMVRDIVRHGSVASSTALCTNLSAPASNAQPPTPSPQIIGEQKCVTHQRTTSVSGTSDSFCRKTLGVRSASIHEVWNSDDEWRFVPDSDKYRCSAMDCLCPRGAWRGKTEHSVFQQLERHIVDNDFPYSVWMLSALFVRIENKTGKSVQSLDCRSLSILHKRKHATAGASLLTLSRFPSSTLPHPNLNTLSAGSSPRTDRFARPTSHSAAASARPSSLKTLNTSKSVFKPRKPVYLATFNVRTLKQAGQQVALARTLDSLCIDVCCLSETRTQDASTVIELTAPSLSSRFRLRTSGDAEAAAAGYAGVGIVLSERAEASLLDWIPVDSRLCAVRLATSVRESRGSEVHRTLFIVSAYAPTDCSSESAKDSFYDALGALLQQAKSSDIVVVAGDMNAQVGRLSAAEARLGGRLGLDTRRTDNGDRLLQMCADHRLFLCSTNFRNSGNRLTTWCPPSNQRRIQIDHIAVSYRWRLPLLLEHQRVRKSRTPRLAIEKLVDPETKRNYQNQLLECLPDGTVSDINSHWEKLPNALLKAGASACGTTQPTSSRYCISDRTVSFLETRRQIPPGLHHNFMRIIRRQVKLSVCADRRVEEMQHTKNARPGRGCVDHIFTLRPVLEQRHVYRRPKILVFLDFKGAFDSVDRSVLSTTLAQHGMPQKFVNIIRSLYSHTSGRVRVYGELSKSFPTKSGVRQRCPLSPFLFNFVIDEIMRRNSGVHIVGS</sequence>
<dbReference type="Proteomes" id="UP000054324">
    <property type="component" value="Unassembled WGS sequence"/>
</dbReference>
<dbReference type="GO" id="GO:0004122">
    <property type="term" value="F:cystathionine beta-synthase activity"/>
    <property type="evidence" value="ECO:0007669"/>
    <property type="project" value="UniProtKB-EC"/>
</dbReference>
<evidence type="ECO:0000256" key="7">
    <source>
        <dbReference type="SAM" id="MobiDB-lite"/>
    </source>
</evidence>
<evidence type="ECO:0000259" key="8">
    <source>
        <dbReference type="Pfam" id="PF00078"/>
    </source>
</evidence>
<dbReference type="InterPro" id="IPR001216">
    <property type="entry name" value="P-phosphate_BS"/>
</dbReference>
<dbReference type="Pfam" id="PF03372">
    <property type="entry name" value="Exo_endo_phos"/>
    <property type="match status" value="1"/>
</dbReference>
<dbReference type="Pfam" id="PF00078">
    <property type="entry name" value="RVT_1"/>
    <property type="match status" value="1"/>
</dbReference>
<evidence type="ECO:0000259" key="9">
    <source>
        <dbReference type="Pfam" id="PF00291"/>
    </source>
</evidence>
<protein>
    <recommendedName>
        <fullName evidence="4">cystathionine beta-synthase</fullName>
        <ecNumber evidence="4">4.2.1.22</ecNumber>
    </recommendedName>
</protein>
<dbReference type="InterPro" id="IPR036052">
    <property type="entry name" value="TrpB-like_PALP_sf"/>
</dbReference>
<dbReference type="InterPro" id="IPR001926">
    <property type="entry name" value="TrpB-like_PALP"/>
</dbReference>
<dbReference type="CDD" id="cd09076">
    <property type="entry name" value="L1-EN"/>
    <property type="match status" value="1"/>
</dbReference>
<organism evidence="11 12">
    <name type="scientific">Opisthorchis viverrini</name>
    <name type="common">Southeast Asian liver fluke</name>
    <dbReference type="NCBI Taxonomy" id="6198"/>
    <lineage>
        <taxon>Eukaryota</taxon>
        <taxon>Metazoa</taxon>
        <taxon>Spiralia</taxon>
        <taxon>Lophotrochozoa</taxon>
        <taxon>Platyhelminthes</taxon>
        <taxon>Trematoda</taxon>
        <taxon>Digenea</taxon>
        <taxon>Opisthorchiida</taxon>
        <taxon>Opisthorchiata</taxon>
        <taxon>Opisthorchiidae</taxon>
        <taxon>Opisthorchis</taxon>
    </lineage>
</organism>
<dbReference type="GeneID" id="20323646"/>
<evidence type="ECO:0000256" key="4">
    <source>
        <dbReference type="ARBA" id="ARBA00012041"/>
    </source>
</evidence>
<feature type="compositionally biased region" description="Polar residues" evidence="7">
    <location>
        <begin position="1019"/>
        <end position="1030"/>
    </location>
</feature>
<evidence type="ECO:0000256" key="6">
    <source>
        <dbReference type="ARBA" id="ARBA00047490"/>
    </source>
</evidence>
<evidence type="ECO:0000313" key="11">
    <source>
        <dbReference type="EMBL" id="KER22431.1"/>
    </source>
</evidence>
<proteinExistence type="inferred from homology"/>
<dbReference type="InterPro" id="IPR046342">
    <property type="entry name" value="CBS_dom_sf"/>
</dbReference>
<dbReference type="FunFam" id="3.40.50.1100:FF:000118">
    <property type="entry name" value="Related to CYS4-cystathionine beta-synthase"/>
    <property type="match status" value="1"/>
</dbReference>
<gene>
    <name evidence="11" type="ORF">T265_09477</name>
</gene>
<reference evidence="11 12" key="1">
    <citation type="submission" date="2013-11" db="EMBL/GenBank/DDBJ databases">
        <title>Opisthorchis viverrini - life in the bile duct.</title>
        <authorList>
            <person name="Young N.D."/>
            <person name="Nagarajan N."/>
            <person name="Lin S.J."/>
            <person name="Korhonen P.K."/>
            <person name="Jex A.R."/>
            <person name="Hall R.S."/>
            <person name="Safavi-Hemami H."/>
            <person name="Kaewkong W."/>
            <person name="Bertrand D."/>
            <person name="Gao S."/>
            <person name="Seet Q."/>
            <person name="Wongkham S."/>
            <person name="Teh B.T."/>
            <person name="Wongkham C."/>
            <person name="Intapan P.M."/>
            <person name="Maleewong W."/>
            <person name="Yang X."/>
            <person name="Hu M."/>
            <person name="Wang Z."/>
            <person name="Hofmann A."/>
            <person name="Sternberg P.W."/>
            <person name="Tan P."/>
            <person name="Wang J."/>
            <person name="Gasser R.B."/>
        </authorList>
    </citation>
    <scope>NUCLEOTIDE SEQUENCE [LARGE SCALE GENOMIC DNA]</scope>
</reference>
<comment type="pathway">
    <text evidence="2">Amino-acid biosynthesis; L-cysteine biosynthesis; L-cysteine from L-homocysteine and L-serine: step 1/2.</text>
</comment>
<feature type="domain" description="Tryptophan synthase beta chain-like PALP" evidence="9">
    <location>
        <begin position="351"/>
        <end position="652"/>
    </location>
</feature>